<gene>
    <name evidence="2" type="ORF">ACFPWU_12325</name>
</gene>
<evidence type="ECO:0000256" key="1">
    <source>
        <dbReference type="SAM" id="Phobius"/>
    </source>
</evidence>
<dbReference type="RefSeq" id="WP_128219826.1">
    <property type="nucleotide sequence ID" value="NZ_CP034929.1"/>
</dbReference>
<accession>A0ABW1QYA7</accession>
<sequence length="243" mass="24889">MDLSGRPTSGGAALTPGLVWGRAAVLASVALLAGVVSHALADGRLPGALALTLLWGSCLLGSALLLMVRASAPRIVVMLLAGQTWVHGVLSATAGHRGEVAEQFPPLAPASLGAPTGGGSLLERFRASTDAANTYAPDDWIPHQVDHLTAQGPFMLLAHVGAAAAIGLFLAVGEDALWRLLALAAVRADARARYALRRASVLAAACGTRARRPLHTEGPQTFDSQVLATGVDRGRAPPFVLAA</sequence>
<organism evidence="2 3">
    <name type="scientific">Nocardioides yefusunii</name>
    <dbReference type="NCBI Taxonomy" id="2500546"/>
    <lineage>
        <taxon>Bacteria</taxon>
        <taxon>Bacillati</taxon>
        <taxon>Actinomycetota</taxon>
        <taxon>Actinomycetes</taxon>
        <taxon>Propionibacteriales</taxon>
        <taxon>Nocardioidaceae</taxon>
        <taxon>Nocardioides</taxon>
    </lineage>
</organism>
<proteinExistence type="predicted"/>
<feature type="transmembrane region" description="Helical" evidence="1">
    <location>
        <begin position="48"/>
        <end position="68"/>
    </location>
</feature>
<dbReference type="Proteomes" id="UP001596098">
    <property type="component" value="Unassembled WGS sequence"/>
</dbReference>
<dbReference type="EMBL" id="JBHSQI010000006">
    <property type="protein sequence ID" value="MFC6154446.1"/>
    <property type="molecule type" value="Genomic_DNA"/>
</dbReference>
<keyword evidence="1" id="KW-1133">Transmembrane helix</keyword>
<feature type="transmembrane region" description="Helical" evidence="1">
    <location>
        <begin position="154"/>
        <end position="172"/>
    </location>
</feature>
<reference evidence="3" key="1">
    <citation type="journal article" date="2019" name="Int. J. Syst. Evol. Microbiol.">
        <title>The Global Catalogue of Microorganisms (GCM) 10K type strain sequencing project: providing services to taxonomists for standard genome sequencing and annotation.</title>
        <authorList>
            <consortium name="The Broad Institute Genomics Platform"/>
            <consortium name="The Broad Institute Genome Sequencing Center for Infectious Disease"/>
            <person name="Wu L."/>
            <person name="Ma J."/>
        </authorList>
    </citation>
    <scope>NUCLEOTIDE SEQUENCE [LARGE SCALE GENOMIC DNA]</scope>
    <source>
        <strain evidence="3">DFY28</strain>
    </source>
</reference>
<protein>
    <recommendedName>
        <fullName evidence="4">Integral membrane protein</fullName>
    </recommendedName>
</protein>
<keyword evidence="1" id="KW-0472">Membrane</keyword>
<evidence type="ECO:0000313" key="3">
    <source>
        <dbReference type="Proteomes" id="UP001596098"/>
    </source>
</evidence>
<evidence type="ECO:0000313" key="2">
    <source>
        <dbReference type="EMBL" id="MFC6154446.1"/>
    </source>
</evidence>
<name>A0ABW1QYA7_9ACTN</name>
<comment type="caution">
    <text evidence="2">The sequence shown here is derived from an EMBL/GenBank/DDBJ whole genome shotgun (WGS) entry which is preliminary data.</text>
</comment>
<keyword evidence="1" id="KW-0812">Transmembrane</keyword>
<keyword evidence="3" id="KW-1185">Reference proteome</keyword>
<evidence type="ECO:0008006" key="4">
    <source>
        <dbReference type="Google" id="ProtNLM"/>
    </source>
</evidence>
<feature type="transmembrane region" description="Helical" evidence="1">
    <location>
        <begin position="20"/>
        <end position="41"/>
    </location>
</feature>